<dbReference type="Gene3D" id="1.20.1600.10">
    <property type="entry name" value="Outer membrane efflux proteins (OEP)"/>
    <property type="match status" value="1"/>
</dbReference>
<dbReference type="PANTHER" id="PTHR30026:SF20">
    <property type="entry name" value="OUTER MEMBRANE PROTEIN TOLC"/>
    <property type="match status" value="1"/>
</dbReference>
<dbReference type="AlphaFoldDB" id="A0A2Z5V6T7"/>
<evidence type="ECO:0000256" key="6">
    <source>
        <dbReference type="ARBA" id="ARBA00023136"/>
    </source>
</evidence>
<sequence>MRILQARLYQQTPTLIFKLLLGFTLFFAILKPCFATDLVDIYQAAVKNDTVYQAAVSTRLSTREAIPQSVAALLPSINGQANLTSNYQNITQAAPGNPLGVSQFPSRGYSISINQPLLNIGDWLAVKQANNTARQADATLGAAAQSLVYRVANAYFQVLLAQDNLHLAQSEKTANAKQLEQAQERVRVGLDALTTVYEAKAAYDKSIAAEITVQNALRNSQETIRQITGQTYANLNTFKQVLPLLSPQPANVEQWISTATNYNLNLMASRYAMAAARDNIKVKASGHLPSVNLVGSYGRDDGLNIGTTNRNSAVVGLQLNVPLFSGGAVSSNTRKAEYDFQTASANLDNQYRQVIVTTRQKYNDVLADISKIKAERQAIKSAQLSLDSTQESFSAGTRTIVDVLLAQQNLYDAKRNAASDQYTYLLDSLLLKQEAGILKPDDLQQINQWLRKNS</sequence>
<keyword evidence="7" id="KW-0998">Cell outer membrane</keyword>
<evidence type="ECO:0000256" key="7">
    <source>
        <dbReference type="ARBA" id="ARBA00023237"/>
    </source>
</evidence>
<dbReference type="GO" id="GO:1990281">
    <property type="term" value="C:efflux pump complex"/>
    <property type="evidence" value="ECO:0007669"/>
    <property type="project" value="TreeGrafter"/>
</dbReference>
<keyword evidence="6" id="KW-0472">Membrane</keyword>
<evidence type="ECO:0000256" key="5">
    <source>
        <dbReference type="ARBA" id="ARBA00022692"/>
    </source>
</evidence>
<dbReference type="GO" id="GO:0015562">
    <property type="term" value="F:efflux transmembrane transporter activity"/>
    <property type="evidence" value="ECO:0007669"/>
    <property type="project" value="InterPro"/>
</dbReference>
<gene>
    <name evidence="8" type="primary">tolC</name>
    <name evidence="8" type="ORF">RVIR1_00850</name>
</gene>
<evidence type="ECO:0000256" key="3">
    <source>
        <dbReference type="ARBA" id="ARBA00022448"/>
    </source>
</evidence>
<proteinExistence type="inferred from homology"/>
<dbReference type="InterPro" id="IPR051906">
    <property type="entry name" value="TolC-like"/>
</dbReference>
<dbReference type="RefSeq" id="WP_126322152.1">
    <property type="nucleotide sequence ID" value="NZ_AP018005.1"/>
</dbReference>
<dbReference type="InterPro" id="IPR010130">
    <property type="entry name" value="T1SS_OMP_TolC"/>
</dbReference>
<dbReference type="Pfam" id="PF02321">
    <property type="entry name" value="OEP"/>
    <property type="match status" value="2"/>
</dbReference>
<comment type="subcellular location">
    <subcellularLocation>
        <location evidence="1">Cell outer membrane</location>
    </subcellularLocation>
</comment>
<dbReference type="InterPro" id="IPR003423">
    <property type="entry name" value="OMP_efflux"/>
</dbReference>
<keyword evidence="3" id="KW-0813">Transport</keyword>
<dbReference type="SUPFAM" id="SSF56954">
    <property type="entry name" value="Outer membrane efflux proteins (OEP)"/>
    <property type="match status" value="1"/>
</dbReference>
<name>A0A2Z5V6T7_9COXI</name>
<dbReference type="GO" id="GO:0009279">
    <property type="term" value="C:cell outer membrane"/>
    <property type="evidence" value="ECO:0007669"/>
    <property type="project" value="UniProtKB-SubCell"/>
</dbReference>
<evidence type="ECO:0000313" key="8">
    <source>
        <dbReference type="EMBL" id="BBB14627.1"/>
    </source>
</evidence>
<reference evidence="8 9" key="1">
    <citation type="submission" date="2017-03" db="EMBL/GenBank/DDBJ databases">
        <title>The genome sequence of Candidatus Rickettsiella viridis.</title>
        <authorList>
            <person name="Nikoh N."/>
            <person name="Tsuchida T."/>
            <person name="Yamaguchi K."/>
            <person name="Maeda T."/>
            <person name="Shigenobu S."/>
            <person name="Fukatsu T."/>
        </authorList>
    </citation>
    <scope>NUCLEOTIDE SEQUENCE [LARGE SCALE GENOMIC DNA]</scope>
    <source>
        <strain evidence="8 9">Ap-RA04</strain>
    </source>
</reference>
<dbReference type="KEGG" id="rvi:RVIR1_00850"/>
<dbReference type="OrthoDB" id="9813458at2"/>
<organism evidence="8 9">
    <name type="scientific">Candidatus Rickettsiella viridis</name>
    <dbReference type="NCBI Taxonomy" id="676208"/>
    <lineage>
        <taxon>Bacteria</taxon>
        <taxon>Pseudomonadati</taxon>
        <taxon>Pseudomonadota</taxon>
        <taxon>Gammaproteobacteria</taxon>
        <taxon>Legionellales</taxon>
        <taxon>Coxiellaceae</taxon>
        <taxon>Rickettsiella</taxon>
    </lineage>
</organism>
<dbReference type="PANTHER" id="PTHR30026">
    <property type="entry name" value="OUTER MEMBRANE PROTEIN TOLC"/>
    <property type="match status" value="1"/>
</dbReference>
<evidence type="ECO:0000256" key="2">
    <source>
        <dbReference type="ARBA" id="ARBA00007613"/>
    </source>
</evidence>
<evidence type="ECO:0000313" key="9">
    <source>
        <dbReference type="Proteomes" id="UP000282483"/>
    </source>
</evidence>
<keyword evidence="5" id="KW-0812">Transmembrane</keyword>
<evidence type="ECO:0000256" key="1">
    <source>
        <dbReference type="ARBA" id="ARBA00004442"/>
    </source>
</evidence>
<dbReference type="NCBIfam" id="TIGR01844">
    <property type="entry name" value="type_I_sec_TolC"/>
    <property type="match status" value="1"/>
</dbReference>
<protein>
    <submittedName>
        <fullName evidence="8">Putative type I secretion outer membrane efflux TolC protein</fullName>
    </submittedName>
</protein>
<keyword evidence="4" id="KW-1134">Transmembrane beta strand</keyword>
<evidence type="ECO:0000256" key="4">
    <source>
        <dbReference type="ARBA" id="ARBA00022452"/>
    </source>
</evidence>
<accession>A0A2Z5V6T7</accession>
<keyword evidence="9" id="KW-1185">Reference proteome</keyword>
<comment type="similarity">
    <text evidence="2">Belongs to the outer membrane factor (OMF) (TC 1.B.17) family.</text>
</comment>
<dbReference type="Proteomes" id="UP000282483">
    <property type="component" value="Chromosome"/>
</dbReference>
<dbReference type="EMBL" id="AP018005">
    <property type="protein sequence ID" value="BBB14627.1"/>
    <property type="molecule type" value="Genomic_DNA"/>
</dbReference>
<dbReference type="GO" id="GO:0015288">
    <property type="term" value="F:porin activity"/>
    <property type="evidence" value="ECO:0007669"/>
    <property type="project" value="TreeGrafter"/>
</dbReference>